<comment type="caution">
    <text evidence="3">The sequence shown here is derived from an EMBL/GenBank/DDBJ whole genome shotgun (WGS) entry which is preliminary data.</text>
</comment>
<feature type="non-terminal residue" evidence="3">
    <location>
        <position position="1"/>
    </location>
</feature>
<dbReference type="SUPFAM" id="SSF47473">
    <property type="entry name" value="EF-hand"/>
    <property type="match status" value="1"/>
</dbReference>
<evidence type="ECO:0000313" key="3">
    <source>
        <dbReference type="EMBL" id="CAF4245833.1"/>
    </source>
</evidence>
<evidence type="ECO:0000259" key="2">
    <source>
        <dbReference type="PROSITE" id="PS50222"/>
    </source>
</evidence>
<name>A0A820EAX3_9BILA</name>
<gene>
    <name evidence="3" type="ORF">OKA104_LOCUS43330</name>
</gene>
<proteinExistence type="predicted"/>
<dbReference type="InterPro" id="IPR011992">
    <property type="entry name" value="EF-hand-dom_pair"/>
</dbReference>
<accession>A0A820EAX3</accession>
<feature type="domain" description="EF-hand" evidence="2">
    <location>
        <begin position="1"/>
        <end position="24"/>
    </location>
</feature>
<dbReference type="Proteomes" id="UP000663881">
    <property type="component" value="Unassembled WGS sequence"/>
</dbReference>
<evidence type="ECO:0000256" key="1">
    <source>
        <dbReference type="ARBA" id="ARBA00022837"/>
    </source>
</evidence>
<dbReference type="InterPro" id="IPR018247">
    <property type="entry name" value="EF_Hand_1_Ca_BS"/>
</dbReference>
<dbReference type="EMBL" id="CAJOAY010012039">
    <property type="protein sequence ID" value="CAF4245833.1"/>
    <property type="molecule type" value="Genomic_DNA"/>
</dbReference>
<dbReference type="GO" id="GO:0005509">
    <property type="term" value="F:calcium ion binding"/>
    <property type="evidence" value="ECO:0007669"/>
    <property type="project" value="InterPro"/>
</dbReference>
<keyword evidence="1" id="KW-0106">Calcium</keyword>
<dbReference type="Gene3D" id="1.10.238.10">
    <property type="entry name" value="EF-hand"/>
    <property type="match status" value="1"/>
</dbReference>
<dbReference type="PROSITE" id="PS00018">
    <property type="entry name" value="EF_HAND_1"/>
    <property type="match status" value="1"/>
</dbReference>
<sequence>FDFSGDGYLDHEEITAIFDGAVALGVVKDADHDYAKKTASEVFAVLGLNDDSKINKEQLIKGCREHPTLLKKLYL</sequence>
<reference evidence="3" key="1">
    <citation type="submission" date="2021-02" db="EMBL/GenBank/DDBJ databases">
        <authorList>
            <person name="Nowell W R."/>
        </authorList>
    </citation>
    <scope>NUCLEOTIDE SEQUENCE</scope>
</reference>
<dbReference type="InterPro" id="IPR002048">
    <property type="entry name" value="EF_hand_dom"/>
</dbReference>
<protein>
    <recommendedName>
        <fullName evidence="2">EF-hand domain-containing protein</fullName>
    </recommendedName>
</protein>
<evidence type="ECO:0000313" key="4">
    <source>
        <dbReference type="Proteomes" id="UP000663881"/>
    </source>
</evidence>
<dbReference type="AlphaFoldDB" id="A0A820EAX3"/>
<dbReference type="PROSITE" id="PS50222">
    <property type="entry name" value="EF_HAND_2"/>
    <property type="match status" value="1"/>
</dbReference>
<organism evidence="3 4">
    <name type="scientific">Adineta steineri</name>
    <dbReference type="NCBI Taxonomy" id="433720"/>
    <lineage>
        <taxon>Eukaryota</taxon>
        <taxon>Metazoa</taxon>
        <taxon>Spiralia</taxon>
        <taxon>Gnathifera</taxon>
        <taxon>Rotifera</taxon>
        <taxon>Eurotatoria</taxon>
        <taxon>Bdelloidea</taxon>
        <taxon>Adinetida</taxon>
        <taxon>Adinetidae</taxon>
        <taxon>Adineta</taxon>
    </lineage>
</organism>